<gene>
    <name evidence="2" type="ORF">QNI16_09265</name>
</gene>
<dbReference type="InterPro" id="IPR010496">
    <property type="entry name" value="AL/BT2_dom"/>
</dbReference>
<dbReference type="Pfam" id="PF07691">
    <property type="entry name" value="PA14"/>
    <property type="match status" value="1"/>
</dbReference>
<dbReference type="PROSITE" id="PS51820">
    <property type="entry name" value="PA14"/>
    <property type="match status" value="1"/>
</dbReference>
<dbReference type="GO" id="GO:0016787">
    <property type="term" value="F:hydrolase activity"/>
    <property type="evidence" value="ECO:0007669"/>
    <property type="project" value="InterPro"/>
</dbReference>
<comment type="caution">
    <text evidence="2">The sequence shown here is derived from an EMBL/GenBank/DDBJ whole genome shotgun (WGS) entry which is preliminary data.</text>
</comment>
<dbReference type="PROSITE" id="PS51257">
    <property type="entry name" value="PROKAR_LIPOPROTEIN"/>
    <property type="match status" value="1"/>
</dbReference>
<dbReference type="InterPro" id="IPR037524">
    <property type="entry name" value="PA14/GLEYA"/>
</dbReference>
<dbReference type="SUPFAM" id="SSF56988">
    <property type="entry name" value="Anthrax protective antigen"/>
    <property type="match status" value="1"/>
</dbReference>
<dbReference type="Gene3D" id="2.60.120.380">
    <property type="match status" value="1"/>
</dbReference>
<dbReference type="RefSeq" id="WP_313977540.1">
    <property type="nucleotide sequence ID" value="NZ_JASJOS010000004.1"/>
</dbReference>
<dbReference type="Gene3D" id="2.60.120.560">
    <property type="entry name" value="Exo-inulinase, domain 1"/>
    <property type="match status" value="1"/>
</dbReference>
<dbReference type="InterPro" id="IPR011658">
    <property type="entry name" value="PA14_dom"/>
</dbReference>
<protein>
    <submittedName>
        <fullName evidence="2">DUF1080 domain-containing protein</fullName>
    </submittedName>
</protein>
<organism evidence="2 3">
    <name type="scientific">Xanthocytophaga flava</name>
    <dbReference type="NCBI Taxonomy" id="3048013"/>
    <lineage>
        <taxon>Bacteria</taxon>
        <taxon>Pseudomonadati</taxon>
        <taxon>Bacteroidota</taxon>
        <taxon>Cytophagia</taxon>
        <taxon>Cytophagales</taxon>
        <taxon>Rhodocytophagaceae</taxon>
        <taxon>Xanthocytophaga</taxon>
    </lineage>
</organism>
<dbReference type="EMBL" id="JASJOS010000004">
    <property type="protein sequence ID" value="MDJ1480671.1"/>
    <property type="molecule type" value="Genomic_DNA"/>
</dbReference>
<dbReference type="Proteomes" id="UP001241110">
    <property type="component" value="Unassembled WGS sequence"/>
</dbReference>
<reference evidence="2" key="1">
    <citation type="submission" date="2023-05" db="EMBL/GenBank/DDBJ databases">
        <authorList>
            <person name="Zhang X."/>
        </authorList>
    </citation>
    <scope>NUCLEOTIDE SEQUENCE</scope>
    <source>
        <strain evidence="2">YF14B1</strain>
    </source>
</reference>
<dbReference type="AlphaFoldDB" id="A0AAE3QPD7"/>
<name>A0AAE3QPD7_9BACT</name>
<evidence type="ECO:0000313" key="3">
    <source>
        <dbReference type="Proteomes" id="UP001241110"/>
    </source>
</evidence>
<dbReference type="Pfam" id="PF06439">
    <property type="entry name" value="3keto-disac_hyd"/>
    <property type="match status" value="1"/>
</dbReference>
<accession>A0AAE3QPD7</accession>
<proteinExistence type="predicted"/>
<evidence type="ECO:0000313" key="2">
    <source>
        <dbReference type="EMBL" id="MDJ1480671.1"/>
    </source>
</evidence>
<evidence type="ECO:0000259" key="1">
    <source>
        <dbReference type="PROSITE" id="PS51820"/>
    </source>
</evidence>
<sequence length="619" mass="69338">MNYLRSTLWIAFLLISCHSLTLMGQTALPFVPISLDDLSGFKPAAANWKIAGDVIVDRSADGIVQSSSGKGIIVNQPTDKNKDQLFTSFEHGNIELELEFMMAKGSNSGIYLQGRYEIQLFDSWGVARPRSSDCGSIYERWEESRPEGQKGYEGHPPRVNVSRAPGLWQTMKIVFQAPTFDKNGKKLTSARFIKVIHNGVVVHENVEVTGPTRAAAFQDEKPFGPLMLQGDHGPVAFRNIRYKRYDEPFVQLSQVQYKYSEGKMYAEADIAKAKVKKQGAVQEHMQLIEGANDFALQLTGTLQVPSMGNYLFELKCMGGAILTLDGKKIITYEGFHYPDEWTNGVITLQAGNHTFALTYFRSKDPWLRSEMSLYVEGPGVARQMLSLPTSLPDPDYIEPILVRAPETRMIRSFIWHNNRKKTNCISIGEPGNIHYTMDLKQGGLLWIWKGNFLDATEMWHDRGEPQLAKPAGSIIEMTGEPSVAVLSGKDVIWPDSVSADFQFKGYSVDEQGRPAFRYTIGNLAVQDQLWPEDNNKAFVRQVQLKGSASGNVWYLLASGSRIAQLSEGVYSVNDKAYYLEVEGAKELKPIIRKSKNRDELLIPVSPTSNGTTIKSKLIW</sequence>
<feature type="domain" description="PA14" evidence="1">
    <location>
        <begin position="250"/>
        <end position="389"/>
    </location>
</feature>